<dbReference type="Gene3D" id="2.30.30.240">
    <property type="entry name" value="PRC-barrel domain"/>
    <property type="match status" value="1"/>
</dbReference>
<sequence length="230" mass="23222">MKLKTLMMSAAMSALVAGGAVAQTDTDATAPADGSSAAGVTADVNAAAATQFSSLSDMTVGDLIGQDVYTPDGDTIGDVDYVIDQGSGPEAVVGVGGFLGLGEYTVALPLGEFEYDSAQQMVTLNATEDQLKQRPEFDESTAESLPDETGLADLMESDGASGNAATTGEASTNDMDSDDMSESDNMSDGSATSDGAAISYDNEPEATDDATQTDDSGVTDGAGEQEKTDG</sequence>
<dbReference type="PANTHER" id="PTHR36505:SF1">
    <property type="entry name" value="BLR1072 PROTEIN"/>
    <property type="match status" value="1"/>
</dbReference>
<evidence type="ECO:0000259" key="3">
    <source>
        <dbReference type="Pfam" id="PF05239"/>
    </source>
</evidence>
<dbReference type="EMBL" id="RAPE01000004">
    <property type="protein sequence ID" value="RKF13402.1"/>
    <property type="molecule type" value="Genomic_DNA"/>
</dbReference>
<dbReference type="OrthoDB" id="7876889at2"/>
<keyword evidence="2" id="KW-0732">Signal</keyword>
<feature type="compositionally biased region" description="Acidic residues" evidence="1">
    <location>
        <begin position="202"/>
        <end position="212"/>
    </location>
</feature>
<dbReference type="InterPro" id="IPR011033">
    <property type="entry name" value="PRC_barrel-like_sf"/>
</dbReference>
<evidence type="ECO:0000313" key="5">
    <source>
        <dbReference type="Proteomes" id="UP000281128"/>
    </source>
</evidence>
<feature type="signal peptide" evidence="2">
    <location>
        <begin position="1"/>
        <end position="22"/>
    </location>
</feature>
<reference evidence="4 5" key="1">
    <citation type="submission" date="2018-09" db="EMBL/GenBank/DDBJ databases">
        <title>Roseovarius spongiae sp. nov., isolated from a marine sponge.</title>
        <authorList>
            <person name="Zhuang L."/>
            <person name="Luo L."/>
        </authorList>
    </citation>
    <scope>NUCLEOTIDE SEQUENCE [LARGE SCALE GENOMIC DNA]</scope>
    <source>
        <strain evidence="4 5">HN-E21</strain>
    </source>
</reference>
<evidence type="ECO:0000256" key="2">
    <source>
        <dbReference type="SAM" id="SignalP"/>
    </source>
</evidence>
<evidence type="ECO:0000313" key="4">
    <source>
        <dbReference type="EMBL" id="RKF13402.1"/>
    </source>
</evidence>
<dbReference type="SUPFAM" id="SSF50346">
    <property type="entry name" value="PRC-barrel domain"/>
    <property type="match status" value="1"/>
</dbReference>
<dbReference type="Pfam" id="PF05239">
    <property type="entry name" value="PRC"/>
    <property type="match status" value="1"/>
</dbReference>
<proteinExistence type="predicted"/>
<accession>A0A3A8AVL8</accession>
<evidence type="ECO:0000256" key="1">
    <source>
        <dbReference type="SAM" id="MobiDB-lite"/>
    </source>
</evidence>
<gene>
    <name evidence="4" type="ORF">D6850_13940</name>
</gene>
<comment type="caution">
    <text evidence="4">The sequence shown here is derived from an EMBL/GenBank/DDBJ whole genome shotgun (WGS) entry which is preliminary data.</text>
</comment>
<keyword evidence="5" id="KW-1185">Reference proteome</keyword>
<organism evidence="4 5">
    <name type="scientific">Roseovarius spongiae</name>
    <dbReference type="NCBI Taxonomy" id="2320272"/>
    <lineage>
        <taxon>Bacteria</taxon>
        <taxon>Pseudomonadati</taxon>
        <taxon>Pseudomonadota</taxon>
        <taxon>Alphaproteobacteria</taxon>
        <taxon>Rhodobacterales</taxon>
        <taxon>Roseobacteraceae</taxon>
        <taxon>Roseovarius</taxon>
    </lineage>
</organism>
<protein>
    <submittedName>
        <fullName evidence="4">PRC-barrel domain containing protein</fullName>
    </submittedName>
</protein>
<feature type="region of interest" description="Disordered" evidence="1">
    <location>
        <begin position="152"/>
        <end position="230"/>
    </location>
</feature>
<dbReference type="Proteomes" id="UP000281128">
    <property type="component" value="Unassembled WGS sequence"/>
</dbReference>
<dbReference type="InterPro" id="IPR027275">
    <property type="entry name" value="PRC-brl_dom"/>
</dbReference>
<name>A0A3A8AVL8_9RHOB</name>
<feature type="domain" description="PRC-barrel" evidence="3">
    <location>
        <begin position="60"/>
        <end position="131"/>
    </location>
</feature>
<dbReference type="PANTHER" id="PTHR36505">
    <property type="entry name" value="BLR1072 PROTEIN"/>
    <property type="match status" value="1"/>
</dbReference>
<feature type="chain" id="PRO_5017205624" evidence="2">
    <location>
        <begin position="23"/>
        <end position="230"/>
    </location>
</feature>
<dbReference type="RefSeq" id="WP_121168027.1">
    <property type="nucleotide sequence ID" value="NZ_RAPE01000004.1"/>
</dbReference>
<dbReference type="AlphaFoldDB" id="A0A3A8AVL8"/>